<organism evidence="2 3">
    <name type="scientific">Cellulomonas dongxiuzhuiae</name>
    <dbReference type="NCBI Taxonomy" id="2819979"/>
    <lineage>
        <taxon>Bacteria</taxon>
        <taxon>Bacillati</taxon>
        <taxon>Actinomycetota</taxon>
        <taxon>Actinomycetes</taxon>
        <taxon>Micrococcales</taxon>
        <taxon>Cellulomonadaceae</taxon>
        <taxon>Cellulomonas</taxon>
    </lineage>
</organism>
<dbReference type="Proteomes" id="UP000679335">
    <property type="component" value="Chromosome"/>
</dbReference>
<dbReference type="RefSeq" id="WP_208197467.1">
    <property type="nucleotide sequence ID" value="NZ_CP076023.1"/>
</dbReference>
<evidence type="ECO:0000313" key="3">
    <source>
        <dbReference type="Proteomes" id="UP000679335"/>
    </source>
</evidence>
<keyword evidence="1" id="KW-0472">Membrane</keyword>
<evidence type="ECO:0008006" key="4">
    <source>
        <dbReference type="Google" id="ProtNLM"/>
    </source>
</evidence>
<dbReference type="PANTHER" id="PTHR36974:SF1">
    <property type="entry name" value="DOXX FAMILY MEMBRANE PROTEIN"/>
    <property type="match status" value="1"/>
</dbReference>
<keyword evidence="3" id="KW-1185">Reference proteome</keyword>
<feature type="transmembrane region" description="Helical" evidence="1">
    <location>
        <begin position="58"/>
        <end position="76"/>
    </location>
</feature>
<reference evidence="2 3" key="1">
    <citation type="submission" date="2021-05" db="EMBL/GenBank/DDBJ databases">
        <title>Novel species in genus Cellulomonas.</title>
        <authorList>
            <person name="Zhang G."/>
        </authorList>
    </citation>
    <scope>NUCLEOTIDE SEQUENCE [LARGE SCALE GENOMIC DNA]</scope>
    <source>
        <strain evidence="3">zg-ZUI157</strain>
    </source>
</reference>
<feature type="transmembrane region" description="Helical" evidence="1">
    <location>
        <begin position="83"/>
        <end position="104"/>
    </location>
</feature>
<proteinExistence type="predicted"/>
<keyword evidence="1" id="KW-1133">Transmembrane helix</keyword>
<protein>
    <recommendedName>
        <fullName evidence="4">DoxX family membrane protein</fullName>
    </recommendedName>
</protein>
<evidence type="ECO:0000313" key="2">
    <source>
        <dbReference type="EMBL" id="QWC17192.1"/>
    </source>
</evidence>
<sequence length="158" mass="16927">MGTDRSRTDRPRDGLARTIGRVALGGFLAFAGTSHLTFAREEFQAQVPSWVPVDTDLVVVGSGVVEIALGAALVAAPARYRPWVGAAAAAFFVAVFPGNVAQYVEGNDGFGLDTDAKRLARLPFQGALVLWALWSTGAWRAWRSQRVRAVTGSRGVRK</sequence>
<gene>
    <name evidence="2" type="ORF">KKR89_06245</name>
</gene>
<keyword evidence="1" id="KW-0812">Transmembrane</keyword>
<evidence type="ECO:0000256" key="1">
    <source>
        <dbReference type="SAM" id="Phobius"/>
    </source>
</evidence>
<accession>A0ABX8GMR5</accession>
<feature type="transmembrane region" description="Helical" evidence="1">
    <location>
        <begin position="21"/>
        <end position="38"/>
    </location>
</feature>
<feature type="transmembrane region" description="Helical" evidence="1">
    <location>
        <begin position="124"/>
        <end position="142"/>
    </location>
</feature>
<name>A0ABX8GMR5_9CELL</name>
<dbReference type="PANTHER" id="PTHR36974">
    <property type="entry name" value="MEMBRANE PROTEIN-RELATED"/>
    <property type="match status" value="1"/>
</dbReference>
<dbReference type="EMBL" id="CP076023">
    <property type="protein sequence ID" value="QWC17192.1"/>
    <property type="molecule type" value="Genomic_DNA"/>
</dbReference>